<evidence type="ECO:0000313" key="1">
    <source>
        <dbReference type="EMBL" id="PHI06637.1"/>
    </source>
</evidence>
<organism evidence="1 2">
    <name type="scientific">Fusobacterium nucleatum subsp. polymorphum</name>
    <name type="common">Fusobacterium polymorphum</name>
    <dbReference type="NCBI Taxonomy" id="76857"/>
    <lineage>
        <taxon>Bacteria</taxon>
        <taxon>Fusobacteriati</taxon>
        <taxon>Fusobacteriota</taxon>
        <taxon>Fusobacteriia</taxon>
        <taxon>Fusobacteriales</taxon>
        <taxon>Fusobacteriaceae</taxon>
        <taxon>Fusobacterium</taxon>
    </lineage>
</organism>
<sequence>MEITIKKINIKEIRKEMNKFIEEEFKNYKTLKGILSKFNNDLTISVSCIRNILVMINSYDIAFKEKNNLINLPINSALYSVNPYNNKQIFETIFDYKKIDDENIEVILKIEPINKIDKHLLFIIEAQINIFKDFLENGKDNFKETLIPTLKLNFSKAFETVNEIMKMKKEDFKRLKLNEDIDLYLKEIAYCLDNYKMPELYEKVKNENN</sequence>
<reference evidence="1 2" key="1">
    <citation type="submission" date="2017-06" db="EMBL/GenBank/DDBJ databases">
        <title>Draft genome sequence of Fusobacterium nucleatum subsp. polymorphum KCOM 1271 (=ChDC F305).</title>
        <authorList>
            <person name="Kook J.-K."/>
            <person name="Park S.-N."/>
            <person name="Lim Y.K."/>
            <person name="Roh H."/>
        </authorList>
    </citation>
    <scope>NUCLEOTIDE SEQUENCE [LARGE SCALE GENOMIC DNA]</scope>
    <source>
        <strain evidence="2">KCOM 1271 (ChDC F305)</strain>
    </source>
</reference>
<dbReference type="AlphaFoldDB" id="A0A2C6BPX6"/>
<name>A0A2C6BPX6_FUSNP</name>
<accession>A0A2C6BPX6</accession>
<dbReference type="EMBL" id="NIRN01000001">
    <property type="protein sequence ID" value="PHI06637.1"/>
    <property type="molecule type" value="Genomic_DNA"/>
</dbReference>
<dbReference type="RefSeq" id="WP_098974397.1">
    <property type="nucleotide sequence ID" value="NZ_CP077115.1"/>
</dbReference>
<proteinExistence type="predicted"/>
<evidence type="ECO:0000313" key="2">
    <source>
        <dbReference type="Proteomes" id="UP000224182"/>
    </source>
</evidence>
<gene>
    <name evidence="1" type="ORF">CBG54_06105</name>
</gene>
<dbReference type="Proteomes" id="UP000224182">
    <property type="component" value="Unassembled WGS sequence"/>
</dbReference>
<protein>
    <submittedName>
        <fullName evidence="1">Uncharacterized protein</fullName>
    </submittedName>
</protein>
<comment type="caution">
    <text evidence="1">The sequence shown here is derived from an EMBL/GenBank/DDBJ whole genome shotgun (WGS) entry which is preliminary data.</text>
</comment>